<dbReference type="SUPFAM" id="SSF53850">
    <property type="entry name" value="Periplasmic binding protein-like II"/>
    <property type="match status" value="1"/>
</dbReference>
<comment type="similarity">
    <text evidence="1">Belongs to the LysR transcriptional regulatory family.</text>
</comment>
<comment type="caution">
    <text evidence="7">The sequence shown here is derived from an EMBL/GenBank/DDBJ whole genome shotgun (WGS) entry which is preliminary data.</text>
</comment>
<sequence>MMLRQRRFLPNLSLLMAFDAVMRCGSVTAAAQDLSLTQSTVSRLIQTLEAQLGRPLFRRDRRRLIPTEAAQRYFRDVSAALDMVQRASMALIANPDGGTLNLAVLPTFGTRWLAPRLPHFLSANPGVLVNLATRFARFSFDAEPFDAMICFGQDDWPAARHLRLFDETLTACAAPGLLADRPVRGPRDLDGQVLLQLETRPTAWAAWFAAQGAEPPPAAQAMLMDQFSMMIQAAISGIGIALLPDYLARTEIAEGRLRPILREAVPGPGAYWLVWPPEKDDLAPLRAFRAWLATQAAAGAPLPSPGACG</sequence>
<keyword evidence="2" id="KW-0805">Transcription regulation</keyword>
<feature type="signal peptide" evidence="5">
    <location>
        <begin position="1"/>
        <end position="29"/>
    </location>
</feature>
<keyword evidence="5" id="KW-0732">Signal</keyword>
<dbReference type="RefSeq" id="WP_305963301.1">
    <property type="nucleotide sequence ID" value="NZ_JAVAMQ010000008.1"/>
</dbReference>
<dbReference type="Proteomes" id="UP001224997">
    <property type="component" value="Unassembled WGS sequence"/>
</dbReference>
<organism evidence="7 8">
    <name type="scientific">Paracoccus spongiarum</name>
    <dbReference type="NCBI Taxonomy" id="3064387"/>
    <lineage>
        <taxon>Bacteria</taxon>
        <taxon>Pseudomonadati</taxon>
        <taxon>Pseudomonadota</taxon>
        <taxon>Alphaproteobacteria</taxon>
        <taxon>Rhodobacterales</taxon>
        <taxon>Paracoccaceae</taxon>
        <taxon>Paracoccus</taxon>
    </lineage>
</organism>
<gene>
    <name evidence="7" type="ORF">Q5Y72_10140</name>
</gene>
<dbReference type="PROSITE" id="PS50931">
    <property type="entry name" value="HTH_LYSR"/>
    <property type="match status" value="1"/>
</dbReference>
<dbReference type="PANTHER" id="PTHR30537">
    <property type="entry name" value="HTH-TYPE TRANSCRIPTIONAL REGULATOR"/>
    <property type="match status" value="1"/>
</dbReference>
<dbReference type="InterPro" id="IPR058163">
    <property type="entry name" value="LysR-type_TF_proteobact-type"/>
</dbReference>
<evidence type="ECO:0000256" key="5">
    <source>
        <dbReference type="SAM" id="SignalP"/>
    </source>
</evidence>
<feature type="chain" id="PRO_5045409246" evidence="5">
    <location>
        <begin position="30"/>
        <end position="309"/>
    </location>
</feature>
<evidence type="ECO:0000256" key="2">
    <source>
        <dbReference type="ARBA" id="ARBA00023015"/>
    </source>
</evidence>
<dbReference type="EMBL" id="JAVAMQ010000008">
    <property type="protein sequence ID" value="MDP5307450.1"/>
    <property type="molecule type" value="Genomic_DNA"/>
</dbReference>
<evidence type="ECO:0000256" key="1">
    <source>
        <dbReference type="ARBA" id="ARBA00009437"/>
    </source>
</evidence>
<keyword evidence="4" id="KW-0804">Transcription</keyword>
<evidence type="ECO:0000313" key="8">
    <source>
        <dbReference type="Proteomes" id="UP001224997"/>
    </source>
</evidence>
<evidence type="ECO:0000256" key="3">
    <source>
        <dbReference type="ARBA" id="ARBA00023125"/>
    </source>
</evidence>
<evidence type="ECO:0000256" key="4">
    <source>
        <dbReference type="ARBA" id="ARBA00023163"/>
    </source>
</evidence>
<dbReference type="PRINTS" id="PR00039">
    <property type="entry name" value="HTHLYSR"/>
</dbReference>
<proteinExistence type="inferred from homology"/>
<feature type="domain" description="HTH lysR-type" evidence="6">
    <location>
        <begin position="10"/>
        <end position="67"/>
    </location>
</feature>
<evidence type="ECO:0000259" key="6">
    <source>
        <dbReference type="PROSITE" id="PS50931"/>
    </source>
</evidence>
<dbReference type="Pfam" id="PF03466">
    <property type="entry name" value="LysR_substrate"/>
    <property type="match status" value="1"/>
</dbReference>
<dbReference type="InterPro" id="IPR005119">
    <property type="entry name" value="LysR_subst-bd"/>
</dbReference>
<dbReference type="PANTHER" id="PTHR30537:SF26">
    <property type="entry name" value="GLYCINE CLEAVAGE SYSTEM TRANSCRIPTIONAL ACTIVATOR"/>
    <property type="match status" value="1"/>
</dbReference>
<dbReference type="Gene3D" id="1.10.10.10">
    <property type="entry name" value="Winged helix-like DNA-binding domain superfamily/Winged helix DNA-binding domain"/>
    <property type="match status" value="1"/>
</dbReference>
<dbReference type="Pfam" id="PF00126">
    <property type="entry name" value="HTH_1"/>
    <property type="match status" value="1"/>
</dbReference>
<dbReference type="InterPro" id="IPR036390">
    <property type="entry name" value="WH_DNA-bd_sf"/>
</dbReference>
<reference evidence="7 8" key="1">
    <citation type="submission" date="2023-08" db="EMBL/GenBank/DDBJ databases">
        <authorList>
            <person name="Park J.-S."/>
        </authorList>
    </citation>
    <scope>NUCLEOTIDE SEQUENCE [LARGE SCALE GENOMIC DNA]</scope>
    <source>
        <strain evidence="7 8">2205BS29-5</strain>
    </source>
</reference>
<evidence type="ECO:0000313" key="7">
    <source>
        <dbReference type="EMBL" id="MDP5307450.1"/>
    </source>
</evidence>
<keyword evidence="3" id="KW-0238">DNA-binding</keyword>
<keyword evidence="8" id="KW-1185">Reference proteome</keyword>
<name>A0ABT9JCB3_9RHOB</name>
<protein>
    <submittedName>
        <fullName evidence="7">LysR family transcriptional regulator</fullName>
    </submittedName>
</protein>
<dbReference type="InterPro" id="IPR036388">
    <property type="entry name" value="WH-like_DNA-bd_sf"/>
</dbReference>
<accession>A0ABT9JCB3</accession>
<dbReference type="Gene3D" id="3.40.190.10">
    <property type="entry name" value="Periplasmic binding protein-like II"/>
    <property type="match status" value="2"/>
</dbReference>
<dbReference type="InterPro" id="IPR000847">
    <property type="entry name" value="LysR_HTH_N"/>
</dbReference>
<dbReference type="SUPFAM" id="SSF46785">
    <property type="entry name" value="Winged helix' DNA-binding domain"/>
    <property type="match status" value="1"/>
</dbReference>